<dbReference type="SMART" id="SM00671">
    <property type="entry name" value="SEL1"/>
    <property type="match status" value="3"/>
</dbReference>
<dbReference type="InterPro" id="IPR001245">
    <property type="entry name" value="Ser-Thr/Tyr_kinase_cat_dom"/>
</dbReference>
<gene>
    <name evidence="2" type="ORF">AMORRO_LOCUS5414</name>
</gene>
<dbReference type="InterPro" id="IPR059179">
    <property type="entry name" value="MLKL-like_MCAfunc"/>
</dbReference>
<dbReference type="GO" id="GO:0005524">
    <property type="term" value="F:ATP binding"/>
    <property type="evidence" value="ECO:0007669"/>
    <property type="project" value="InterPro"/>
</dbReference>
<dbReference type="Gene3D" id="1.20.930.20">
    <property type="entry name" value="Adaptor protein Cbl, N-terminal domain"/>
    <property type="match status" value="1"/>
</dbReference>
<dbReference type="EMBL" id="CAJVPV010003257">
    <property type="protein sequence ID" value="CAG8547433.1"/>
    <property type="molecule type" value="Genomic_DNA"/>
</dbReference>
<protein>
    <submittedName>
        <fullName evidence="2">815_t:CDS:1</fullName>
    </submittedName>
</protein>
<evidence type="ECO:0000313" key="2">
    <source>
        <dbReference type="EMBL" id="CAG8547433.1"/>
    </source>
</evidence>
<feature type="domain" description="Protein kinase" evidence="1">
    <location>
        <begin position="178"/>
        <end position="509"/>
    </location>
</feature>
<dbReference type="PROSITE" id="PS50011">
    <property type="entry name" value="PROTEIN_KINASE_DOM"/>
    <property type="match status" value="1"/>
</dbReference>
<dbReference type="Proteomes" id="UP000789342">
    <property type="component" value="Unassembled WGS sequence"/>
</dbReference>
<dbReference type="SUPFAM" id="SSF56112">
    <property type="entry name" value="Protein kinase-like (PK-like)"/>
    <property type="match status" value="1"/>
</dbReference>
<reference evidence="2" key="1">
    <citation type="submission" date="2021-06" db="EMBL/GenBank/DDBJ databases">
        <authorList>
            <person name="Kallberg Y."/>
            <person name="Tangrot J."/>
            <person name="Rosling A."/>
        </authorList>
    </citation>
    <scope>NUCLEOTIDE SEQUENCE</scope>
    <source>
        <strain evidence="2">CL551</strain>
    </source>
</reference>
<dbReference type="OrthoDB" id="2314769at2759"/>
<dbReference type="InterPro" id="IPR036537">
    <property type="entry name" value="Adaptor_Cbl_N_dom_sf"/>
</dbReference>
<organism evidence="2 3">
    <name type="scientific">Acaulospora morrowiae</name>
    <dbReference type="NCBI Taxonomy" id="94023"/>
    <lineage>
        <taxon>Eukaryota</taxon>
        <taxon>Fungi</taxon>
        <taxon>Fungi incertae sedis</taxon>
        <taxon>Mucoromycota</taxon>
        <taxon>Glomeromycotina</taxon>
        <taxon>Glomeromycetes</taxon>
        <taxon>Diversisporales</taxon>
        <taxon>Acaulosporaceae</taxon>
        <taxon>Acaulospora</taxon>
    </lineage>
</organism>
<dbReference type="GO" id="GO:0007166">
    <property type="term" value="P:cell surface receptor signaling pathway"/>
    <property type="evidence" value="ECO:0007669"/>
    <property type="project" value="InterPro"/>
</dbReference>
<dbReference type="InterPro" id="IPR011009">
    <property type="entry name" value="Kinase-like_dom_sf"/>
</dbReference>
<name>A0A9N9AZ73_9GLOM</name>
<evidence type="ECO:0000259" key="1">
    <source>
        <dbReference type="PROSITE" id="PS50011"/>
    </source>
</evidence>
<dbReference type="InterPro" id="IPR054000">
    <property type="entry name" value="MLKL_N"/>
</dbReference>
<dbReference type="Gene3D" id="1.10.510.10">
    <property type="entry name" value="Transferase(Phosphotransferase) domain 1"/>
    <property type="match status" value="1"/>
</dbReference>
<dbReference type="Pfam" id="PF22215">
    <property type="entry name" value="MLKL_N"/>
    <property type="match status" value="1"/>
</dbReference>
<dbReference type="PANTHER" id="PTHR44329">
    <property type="entry name" value="SERINE/THREONINE-PROTEIN KINASE TNNI3K-RELATED"/>
    <property type="match status" value="1"/>
</dbReference>
<proteinExistence type="predicted"/>
<accession>A0A9N9AZ73</accession>
<dbReference type="InterPro" id="IPR008266">
    <property type="entry name" value="Tyr_kinase_AS"/>
</dbReference>
<evidence type="ECO:0000313" key="3">
    <source>
        <dbReference type="Proteomes" id="UP000789342"/>
    </source>
</evidence>
<dbReference type="Pfam" id="PF07714">
    <property type="entry name" value="PK_Tyr_Ser-Thr"/>
    <property type="match status" value="1"/>
</dbReference>
<dbReference type="SUPFAM" id="SSF81901">
    <property type="entry name" value="HCP-like"/>
    <property type="match status" value="1"/>
</dbReference>
<dbReference type="Gene3D" id="1.25.40.10">
    <property type="entry name" value="Tetratricopeptide repeat domain"/>
    <property type="match status" value="1"/>
</dbReference>
<keyword evidence="3" id="KW-1185">Reference proteome</keyword>
<comment type="caution">
    <text evidence="2">The sequence shown here is derived from an EMBL/GenBank/DDBJ whole genome shotgun (WGS) entry which is preliminary data.</text>
</comment>
<dbReference type="AlphaFoldDB" id="A0A9N9AZ73"/>
<dbReference type="CDD" id="cd21037">
    <property type="entry name" value="MLKL_NTD"/>
    <property type="match status" value="1"/>
</dbReference>
<dbReference type="InterPro" id="IPR000719">
    <property type="entry name" value="Prot_kinase_dom"/>
</dbReference>
<dbReference type="InterPro" id="IPR051681">
    <property type="entry name" value="Ser/Thr_Kinases-Pseudokinases"/>
</dbReference>
<dbReference type="InterPro" id="IPR011990">
    <property type="entry name" value="TPR-like_helical_dom_sf"/>
</dbReference>
<dbReference type="PROSITE" id="PS00109">
    <property type="entry name" value="PROTEIN_KINASE_TYR"/>
    <property type="match status" value="1"/>
</dbReference>
<dbReference type="InterPro" id="IPR006597">
    <property type="entry name" value="Sel1-like"/>
</dbReference>
<dbReference type="Pfam" id="PF08238">
    <property type="entry name" value="Sel1"/>
    <property type="match status" value="2"/>
</dbReference>
<dbReference type="GO" id="GO:0004674">
    <property type="term" value="F:protein serine/threonine kinase activity"/>
    <property type="evidence" value="ECO:0007669"/>
    <property type="project" value="TreeGrafter"/>
</dbReference>
<sequence>MRTSLIEDAWDSVKFALTLGEIIKPFVPLFAEVSTITKEIIKAYDDAQYNKKSCSTLIDRVQAADIAVQALNRRKDENEEKFKNERFYISFERFVAILKQVRTFVQDVTRLSGYQKFISSASIKERFAQITGEFDSCVSDLKLAMIISNEEQRQRDFQILEEDLAEMAKFIESIDGGVTTMMNVGHESFKGISTILKEVRIMNEKVELLIPSSGRLTSRTQSAVNINEDFQPTNIDPNDLEDVPEPENKRGKVIKKHLKKQLSDVCCKPINLDVEKSEKQRIQAQLAILGKLQQSPQVIKFWGLSNVNNDTVLVYEWAQYGTLKEVYEKFELDWHRKLKIAIDICRGIAFLHGCEIFHHDIRCANILLTEKMEPKITNFEFARVHQEKSIKIKNIINVLYWMAPEKMKYHKAVSEKKSSAHVPYTVQCEIFSFGMLLWELAFQRIPYANMEMTKILEHVVNGKRERFDFGLSPTSLQYNFQTIIQAAWQHDPSLRPDVKYLFNKLDSLFKENFAMVNSPLLRPRKPKDVDSITDFVIKEEFYIKDDIPFEPLLPLEQGIKAHRKGEHEKAWKCFEGHADIDNPIAKYYKAYYLWDGIHVTENKDIALKLFKETADRGVTEAQLRYAFALAERVKPLDSAAFVKYLTLAANGGNVVAQYNLGDLYINGKLGFNKDETKGIEYLRLAAFGEHEKAIKLLQHLNIDIYKS</sequence>